<evidence type="ECO:0000313" key="2">
    <source>
        <dbReference type="EMBL" id="KKK77539.1"/>
    </source>
</evidence>
<keyword evidence="1" id="KW-0812">Transmembrane</keyword>
<gene>
    <name evidence="2" type="ORF">LCGC14_2852560</name>
</gene>
<dbReference type="EMBL" id="LAZR01054908">
    <property type="protein sequence ID" value="KKK77539.1"/>
    <property type="molecule type" value="Genomic_DNA"/>
</dbReference>
<dbReference type="AlphaFoldDB" id="A0A0F9AGA8"/>
<evidence type="ECO:0000256" key="1">
    <source>
        <dbReference type="SAM" id="Phobius"/>
    </source>
</evidence>
<name>A0A0F9AGA8_9ZZZZ</name>
<accession>A0A0F9AGA8</accession>
<organism evidence="2">
    <name type="scientific">marine sediment metagenome</name>
    <dbReference type="NCBI Taxonomy" id="412755"/>
    <lineage>
        <taxon>unclassified sequences</taxon>
        <taxon>metagenomes</taxon>
        <taxon>ecological metagenomes</taxon>
    </lineage>
</organism>
<sequence>MSRNLRRRLILTLGLGAVIIANVAPYIEVLFMPLLGLSLVLSTGCGYLLLLHIRILSKGGNE</sequence>
<reference evidence="2" key="1">
    <citation type="journal article" date="2015" name="Nature">
        <title>Complex archaea that bridge the gap between prokaryotes and eukaryotes.</title>
        <authorList>
            <person name="Spang A."/>
            <person name="Saw J.H."/>
            <person name="Jorgensen S.L."/>
            <person name="Zaremba-Niedzwiedzka K."/>
            <person name="Martijn J."/>
            <person name="Lind A.E."/>
            <person name="van Eijk R."/>
            <person name="Schleper C."/>
            <person name="Guy L."/>
            <person name="Ettema T.J."/>
        </authorList>
    </citation>
    <scope>NUCLEOTIDE SEQUENCE</scope>
</reference>
<feature type="transmembrane region" description="Helical" evidence="1">
    <location>
        <begin position="35"/>
        <end position="56"/>
    </location>
</feature>
<keyword evidence="1" id="KW-0472">Membrane</keyword>
<comment type="caution">
    <text evidence="2">The sequence shown here is derived from an EMBL/GenBank/DDBJ whole genome shotgun (WGS) entry which is preliminary data.</text>
</comment>
<proteinExistence type="predicted"/>
<keyword evidence="1" id="KW-1133">Transmembrane helix</keyword>
<protein>
    <submittedName>
        <fullName evidence="2">Uncharacterized protein</fullName>
    </submittedName>
</protein>